<keyword evidence="3" id="KW-1185">Reference proteome</keyword>
<dbReference type="VEuPathDB" id="VectorBase:LOC119168543"/>
<organism evidence="2 3">
    <name type="scientific">Rhipicephalus microplus</name>
    <name type="common">Cattle tick</name>
    <name type="synonym">Boophilus microplus</name>
    <dbReference type="NCBI Taxonomy" id="6941"/>
    <lineage>
        <taxon>Eukaryota</taxon>
        <taxon>Metazoa</taxon>
        <taxon>Ecdysozoa</taxon>
        <taxon>Arthropoda</taxon>
        <taxon>Chelicerata</taxon>
        <taxon>Arachnida</taxon>
        <taxon>Acari</taxon>
        <taxon>Parasitiformes</taxon>
        <taxon>Ixodida</taxon>
        <taxon>Ixodoidea</taxon>
        <taxon>Ixodidae</taxon>
        <taxon>Rhipicephalinae</taxon>
        <taxon>Rhipicephalus</taxon>
        <taxon>Boophilus</taxon>
    </lineage>
</organism>
<proteinExistence type="predicted"/>
<dbReference type="EMBL" id="JABSTU010000001">
    <property type="protein sequence ID" value="KAH8041754.1"/>
    <property type="molecule type" value="Genomic_DNA"/>
</dbReference>
<evidence type="ECO:0000256" key="1">
    <source>
        <dbReference type="SAM" id="MobiDB-lite"/>
    </source>
</evidence>
<reference evidence="2" key="1">
    <citation type="journal article" date="2020" name="Cell">
        <title>Large-Scale Comparative Analyses of Tick Genomes Elucidate Their Genetic Diversity and Vector Capacities.</title>
        <authorList>
            <consortium name="Tick Genome and Microbiome Consortium (TIGMIC)"/>
            <person name="Jia N."/>
            <person name="Wang J."/>
            <person name="Shi W."/>
            <person name="Du L."/>
            <person name="Sun Y."/>
            <person name="Zhan W."/>
            <person name="Jiang J.F."/>
            <person name="Wang Q."/>
            <person name="Zhang B."/>
            <person name="Ji P."/>
            <person name="Bell-Sakyi L."/>
            <person name="Cui X.M."/>
            <person name="Yuan T.T."/>
            <person name="Jiang B.G."/>
            <person name="Yang W.F."/>
            <person name="Lam T.T."/>
            <person name="Chang Q.C."/>
            <person name="Ding S.J."/>
            <person name="Wang X.J."/>
            <person name="Zhu J.G."/>
            <person name="Ruan X.D."/>
            <person name="Zhao L."/>
            <person name="Wei J.T."/>
            <person name="Ye R.Z."/>
            <person name="Que T.C."/>
            <person name="Du C.H."/>
            <person name="Zhou Y.H."/>
            <person name="Cheng J.X."/>
            <person name="Dai P.F."/>
            <person name="Guo W.B."/>
            <person name="Han X.H."/>
            <person name="Huang E.J."/>
            <person name="Li L.F."/>
            <person name="Wei W."/>
            <person name="Gao Y.C."/>
            <person name="Liu J.Z."/>
            <person name="Shao H.Z."/>
            <person name="Wang X."/>
            <person name="Wang C.C."/>
            <person name="Yang T.C."/>
            <person name="Huo Q.B."/>
            <person name="Li W."/>
            <person name="Chen H.Y."/>
            <person name="Chen S.E."/>
            <person name="Zhou L.G."/>
            <person name="Ni X.B."/>
            <person name="Tian J.H."/>
            <person name="Sheng Y."/>
            <person name="Liu T."/>
            <person name="Pan Y.S."/>
            <person name="Xia L.Y."/>
            <person name="Li J."/>
            <person name="Zhao F."/>
            <person name="Cao W.C."/>
        </authorList>
    </citation>
    <scope>NUCLEOTIDE SEQUENCE</scope>
    <source>
        <strain evidence="2">Rmic-2018</strain>
    </source>
</reference>
<evidence type="ECO:0000313" key="3">
    <source>
        <dbReference type="Proteomes" id="UP000821866"/>
    </source>
</evidence>
<reference evidence="2" key="2">
    <citation type="submission" date="2021-09" db="EMBL/GenBank/DDBJ databases">
        <authorList>
            <person name="Jia N."/>
            <person name="Wang J."/>
            <person name="Shi W."/>
            <person name="Du L."/>
            <person name="Sun Y."/>
            <person name="Zhan W."/>
            <person name="Jiang J."/>
            <person name="Wang Q."/>
            <person name="Zhang B."/>
            <person name="Ji P."/>
            <person name="Sakyi L.B."/>
            <person name="Cui X."/>
            <person name="Yuan T."/>
            <person name="Jiang B."/>
            <person name="Yang W."/>
            <person name="Lam T.T.-Y."/>
            <person name="Chang Q."/>
            <person name="Ding S."/>
            <person name="Wang X."/>
            <person name="Zhu J."/>
            <person name="Ruan X."/>
            <person name="Zhao L."/>
            <person name="Wei J."/>
            <person name="Que T."/>
            <person name="Du C."/>
            <person name="Cheng J."/>
            <person name="Dai P."/>
            <person name="Han X."/>
            <person name="Huang E."/>
            <person name="Gao Y."/>
            <person name="Liu J."/>
            <person name="Shao H."/>
            <person name="Ye R."/>
            <person name="Li L."/>
            <person name="Wei W."/>
            <person name="Wang X."/>
            <person name="Wang C."/>
            <person name="Huo Q."/>
            <person name="Li W."/>
            <person name="Guo W."/>
            <person name="Chen H."/>
            <person name="Chen S."/>
            <person name="Zhou L."/>
            <person name="Zhou L."/>
            <person name="Ni X."/>
            <person name="Tian J."/>
            <person name="Zhou Y."/>
            <person name="Sheng Y."/>
            <person name="Liu T."/>
            <person name="Pan Y."/>
            <person name="Xia L."/>
            <person name="Li J."/>
            <person name="Zhao F."/>
            <person name="Cao W."/>
        </authorList>
    </citation>
    <scope>NUCLEOTIDE SEQUENCE</scope>
    <source>
        <strain evidence="2">Rmic-2018</strain>
        <tissue evidence="2">Larvae</tissue>
    </source>
</reference>
<comment type="caution">
    <text evidence="2">The sequence shown here is derived from an EMBL/GenBank/DDBJ whole genome shotgun (WGS) entry which is preliminary data.</text>
</comment>
<gene>
    <name evidence="2" type="ORF">HPB51_017574</name>
</gene>
<feature type="region of interest" description="Disordered" evidence="1">
    <location>
        <begin position="308"/>
        <end position="349"/>
    </location>
</feature>
<protein>
    <submittedName>
        <fullName evidence="2">Uncharacterized protein</fullName>
    </submittedName>
</protein>
<sequence>MWWGSERGLPPDAHQWCGKAAGAPREPLKSVGTAGALPTIGGSSLGASELHKTARARNPAFSRVGGQCLRGACCAAESCRCLFDSGDENSASMMPVVRILAAVIVLGLVENAPVHRSPTRSRRHVSCDWSQGALIELLGANRGEAFQGVGKPCHVMATCQYSQCSLDGTAALAPMGYINLSFFLGYIQPSRWFRRQQLESGMAAWATDSSGALVYVAPRGNLLPGPGLRAKCVLSNRASVVVYAVATAAARAGSRLSLTYTTSQQPVASYERLQGWEVAEATVRNATYHSDEQSIYWWLSVTKTHRGRKPDYVTRPARASDSRKRFAHTGGKYAAKAPRPSARSQGKQRHAAARALAGSRLLLADR</sequence>
<accession>A0A9J6F4N2</accession>
<dbReference type="Proteomes" id="UP000821866">
    <property type="component" value="Chromosome 1"/>
</dbReference>
<dbReference type="AlphaFoldDB" id="A0A9J6F4N2"/>
<name>A0A9J6F4N2_RHIMP</name>
<evidence type="ECO:0000313" key="2">
    <source>
        <dbReference type="EMBL" id="KAH8041754.1"/>
    </source>
</evidence>